<organism evidence="2 3">
    <name type="scientific">Psychrobacter cryohalolentis (strain ATCC BAA-1226 / DSM 17306 / VKM B-2378 / K5)</name>
    <dbReference type="NCBI Taxonomy" id="335284"/>
    <lineage>
        <taxon>Bacteria</taxon>
        <taxon>Pseudomonadati</taxon>
        <taxon>Pseudomonadota</taxon>
        <taxon>Gammaproteobacteria</taxon>
        <taxon>Moraxellales</taxon>
        <taxon>Moraxellaceae</taxon>
        <taxon>Psychrobacter</taxon>
    </lineage>
</organism>
<dbReference type="HOGENOM" id="CLU_497697_0_0_6"/>
<keyword evidence="3" id="KW-1185">Reference proteome</keyword>
<feature type="coiled-coil region" evidence="1">
    <location>
        <begin position="497"/>
        <end position="541"/>
    </location>
</feature>
<sequence>MRLDRVSGAPLDKIYSFSDLPTMHTFDAAGINVDHLLLLQYTLSNNFVVGAEFAIANLYDDVFLKIESLYAEAAGFGGDGLAVIRYLETTDIVQVSEELSKTVVNDYFNYCVDVNDRYQPKIFINMKEQLNIFLKNLSFIQKLHSNSYFYNASKKTILDESGLEDGLELSDDIEADIERSAHESYIEALNAINKDVCVYIILWLHAYRFSQARIECSKNKENIAFSHRYYGWSQPLYSLNEDFQIEFKTNFGYGYSSYFYLVMYYKGIQIFNFLDWVNYGIADLSQMHKYSIKYTEEPTDDEKELGQTNNKNQTISNELWVEAVEDAKEACNLYLREEDAFIRKHIIDNLGGMVSRLEKIIDTSDAEINSKYRSSAYKFSSYCFSKEEIIKVKSMNVKGYMISGVLGFINQILKLEEVISVKSYLERIWSLNRKLKPMLELESIRNKDMKARIESEVKNTKDRMIVVWTVGDGSGCLRDLTNMKKKSGLSSDVQEVFDRLQKEHDDLSLKNKDIMEDYDNVNKLLRNIDRYTLNIEQYFSKQYFSKQ</sequence>
<dbReference type="Proteomes" id="UP000002425">
    <property type="component" value="Chromosome"/>
</dbReference>
<keyword evidence="1" id="KW-0175">Coiled coil</keyword>
<name>Q1QC94_PSYCK</name>
<dbReference type="EMBL" id="CP000323">
    <property type="protein sequence ID" value="ABE74709.1"/>
    <property type="molecule type" value="Genomic_DNA"/>
</dbReference>
<dbReference type="AlphaFoldDB" id="Q1QC94"/>
<dbReference type="eggNOG" id="ENOG50338RS">
    <property type="taxonomic scope" value="Bacteria"/>
</dbReference>
<dbReference type="KEGG" id="pcr:Pcryo_0928"/>
<evidence type="ECO:0000313" key="2">
    <source>
        <dbReference type="EMBL" id="ABE74709.1"/>
    </source>
</evidence>
<protein>
    <submittedName>
        <fullName evidence="2">Uncharacterized protein</fullName>
    </submittedName>
</protein>
<gene>
    <name evidence="2" type="ordered locus">Pcryo_0928</name>
</gene>
<reference evidence="2" key="1">
    <citation type="submission" date="2006-03" db="EMBL/GenBank/DDBJ databases">
        <title>Complete sequence of chromosome of Psychrobacter cryohalolentis K5.</title>
        <authorList>
            <consortium name="US DOE Joint Genome Institute"/>
            <person name="Copeland A."/>
            <person name="Lucas S."/>
            <person name="Lapidus A."/>
            <person name="Barry K."/>
            <person name="Detter J.C."/>
            <person name="Glavina del Rio T."/>
            <person name="Hammon N."/>
            <person name="Israni S."/>
            <person name="Dalin E."/>
            <person name="Tice H."/>
            <person name="Pitluck S."/>
            <person name="Brettin T."/>
            <person name="Bruce D."/>
            <person name="Han C."/>
            <person name="Tapia R."/>
            <person name="Sims D.R."/>
            <person name="Gilna P."/>
            <person name="Schmutz J."/>
            <person name="Larimer F."/>
            <person name="Land M."/>
            <person name="Hauser L."/>
            <person name="Kyrpides N."/>
            <person name="Kim E."/>
            <person name="Richardson P."/>
        </authorList>
    </citation>
    <scope>NUCLEOTIDE SEQUENCE</scope>
    <source>
        <strain evidence="2">K5</strain>
    </source>
</reference>
<evidence type="ECO:0000313" key="3">
    <source>
        <dbReference type="Proteomes" id="UP000002425"/>
    </source>
</evidence>
<evidence type="ECO:0000256" key="1">
    <source>
        <dbReference type="SAM" id="Coils"/>
    </source>
</evidence>
<proteinExistence type="predicted"/>
<accession>Q1QC94</accession>